<proteinExistence type="predicted"/>
<dbReference type="Proteomes" id="UP001302812">
    <property type="component" value="Unassembled WGS sequence"/>
</dbReference>
<evidence type="ECO:0000259" key="2">
    <source>
        <dbReference type="PROSITE" id="PS50206"/>
    </source>
</evidence>
<reference evidence="4" key="2">
    <citation type="submission" date="2023-05" db="EMBL/GenBank/DDBJ databases">
        <authorList>
            <consortium name="Lawrence Berkeley National Laboratory"/>
            <person name="Steindorff A."/>
            <person name="Hensen N."/>
            <person name="Bonometti L."/>
            <person name="Westerberg I."/>
            <person name="Brannstrom I.O."/>
            <person name="Guillou S."/>
            <person name="Cros-Aarteil S."/>
            <person name="Calhoun S."/>
            <person name="Haridas S."/>
            <person name="Kuo A."/>
            <person name="Mondo S."/>
            <person name="Pangilinan J."/>
            <person name="Riley R."/>
            <person name="Labutti K."/>
            <person name="Andreopoulos B."/>
            <person name="Lipzen A."/>
            <person name="Chen C."/>
            <person name="Yanf M."/>
            <person name="Daum C."/>
            <person name="Ng V."/>
            <person name="Clum A."/>
            <person name="Ohm R."/>
            <person name="Martin F."/>
            <person name="Silar P."/>
            <person name="Natvig D."/>
            <person name="Lalanne C."/>
            <person name="Gautier V."/>
            <person name="Ament-Velasquez S.L."/>
            <person name="Kruys A."/>
            <person name="Hutchinson M.I."/>
            <person name="Powell A.J."/>
            <person name="Barry K."/>
            <person name="Miller A.N."/>
            <person name="Grigoriev I.V."/>
            <person name="Debuchy R."/>
            <person name="Gladieux P."/>
            <person name="Thoren M.H."/>
            <person name="Johannesson H."/>
        </authorList>
    </citation>
    <scope>NUCLEOTIDE SEQUENCE</scope>
    <source>
        <strain evidence="4">CBS 508.74</strain>
    </source>
</reference>
<evidence type="ECO:0000313" key="5">
    <source>
        <dbReference type="Proteomes" id="UP001302812"/>
    </source>
</evidence>
<dbReference type="InterPro" id="IPR001763">
    <property type="entry name" value="Rhodanese-like_dom"/>
</dbReference>
<protein>
    <submittedName>
        <fullName evidence="4">Cysteine proteinase</fullName>
    </submittedName>
</protein>
<feature type="region of interest" description="Disordered" evidence="1">
    <location>
        <begin position="603"/>
        <end position="624"/>
    </location>
</feature>
<feature type="region of interest" description="Disordered" evidence="1">
    <location>
        <begin position="239"/>
        <end position="277"/>
    </location>
</feature>
<comment type="caution">
    <text evidence="4">The sequence shown here is derived from an EMBL/GenBank/DDBJ whole genome shotgun (WGS) entry which is preliminary data.</text>
</comment>
<dbReference type="InterPro" id="IPR001394">
    <property type="entry name" value="Peptidase_C19_UCH"/>
</dbReference>
<dbReference type="InterPro" id="IPR038765">
    <property type="entry name" value="Papain-like_cys_pep_sf"/>
</dbReference>
<dbReference type="GO" id="GO:0005829">
    <property type="term" value="C:cytosol"/>
    <property type="evidence" value="ECO:0007669"/>
    <property type="project" value="TreeGrafter"/>
</dbReference>
<dbReference type="Gene3D" id="3.90.70.10">
    <property type="entry name" value="Cysteine proteinases"/>
    <property type="match status" value="1"/>
</dbReference>
<organism evidence="4 5">
    <name type="scientific">Canariomyces notabilis</name>
    <dbReference type="NCBI Taxonomy" id="2074819"/>
    <lineage>
        <taxon>Eukaryota</taxon>
        <taxon>Fungi</taxon>
        <taxon>Dikarya</taxon>
        <taxon>Ascomycota</taxon>
        <taxon>Pezizomycotina</taxon>
        <taxon>Sordariomycetes</taxon>
        <taxon>Sordariomycetidae</taxon>
        <taxon>Sordariales</taxon>
        <taxon>Chaetomiaceae</taxon>
        <taxon>Canariomyces</taxon>
    </lineage>
</organism>
<feature type="domain" description="Rhodanese" evidence="2">
    <location>
        <begin position="374"/>
        <end position="504"/>
    </location>
</feature>
<dbReference type="EMBL" id="MU853346">
    <property type="protein sequence ID" value="KAK4111425.1"/>
    <property type="molecule type" value="Genomic_DNA"/>
</dbReference>
<dbReference type="AlphaFoldDB" id="A0AAN6YQ26"/>
<name>A0AAN6YQ26_9PEZI</name>
<evidence type="ECO:0000313" key="4">
    <source>
        <dbReference type="EMBL" id="KAK4111425.1"/>
    </source>
</evidence>
<gene>
    <name evidence="4" type="ORF">N656DRAFT_712138</name>
</gene>
<dbReference type="PROSITE" id="PS50206">
    <property type="entry name" value="RHODANESE_3"/>
    <property type="match status" value="1"/>
</dbReference>
<evidence type="ECO:0000256" key="1">
    <source>
        <dbReference type="SAM" id="MobiDB-lite"/>
    </source>
</evidence>
<dbReference type="Gene3D" id="3.40.250.10">
    <property type="entry name" value="Rhodanese-like domain"/>
    <property type="match status" value="1"/>
</dbReference>
<feature type="compositionally biased region" description="Low complexity" evidence="1">
    <location>
        <begin position="297"/>
        <end position="310"/>
    </location>
</feature>
<keyword evidence="5" id="KW-1185">Reference proteome</keyword>
<dbReference type="Pfam" id="PF00443">
    <property type="entry name" value="UCH"/>
    <property type="match status" value="1"/>
</dbReference>
<dbReference type="InterPro" id="IPR028889">
    <property type="entry name" value="USP"/>
</dbReference>
<dbReference type="InterPro" id="IPR050164">
    <property type="entry name" value="Peptidase_C19"/>
</dbReference>
<dbReference type="SUPFAM" id="SSF52821">
    <property type="entry name" value="Rhodanese/Cell cycle control phosphatase"/>
    <property type="match status" value="1"/>
</dbReference>
<reference evidence="4" key="1">
    <citation type="journal article" date="2023" name="Mol. Phylogenet. Evol.">
        <title>Genome-scale phylogeny and comparative genomics of the fungal order Sordariales.</title>
        <authorList>
            <person name="Hensen N."/>
            <person name="Bonometti L."/>
            <person name="Westerberg I."/>
            <person name="Brannstrom I.O."/>
            <person name="Guillou S."/>
            <person name="Cros-Aarteil S."/>
            <person name="Calhoun S."/>
            <person name="Haridas S."/>
            <person name="Kuo A."/>
            <person name="Mondo S."/>
            <person name="Pangilinan J."/>
            <person name="Riley R."/>
            <person name="LaButti K."/>
            <person name="Andreopoulos B."/>
            <person name="Lipzen A."/>
            <person name="Chen C."/>
            <person name="Yan M."/>
            <person name="Daum C."/>
            <person name="Ng V."/>
            <person name="Clum A."/>
            <person name="Steindorff A."/>
            <person name="Ohm R.A."/>
            <person name="Martin F."/>
            <person name="Silar P."/>
            <person name="Natvig D.O."/>
            <person name="Lalanne C."/>
            <person name="Gautier V."/>
            <person name="Ament-Velasquez S.L."/>
            <person name="Kruys A."/>
            <person name="Hutchinson M.I."/>
            <person name="Powell A.J."/>
            <person name="Barry K."/>
            <person name="Miller A.N."/>
            <person name="Grigoriev I.V."/>
            <person name="Debuchy R."/>
            <person name="Gladieux P."/>
            <person name="Hiltunen Thoren M."/>
            <person name="Johannesson H."/>
        </authorList>
    </citation>
    <scope>NUCLEOTIDE SEQUENCE</scope>
    <source>
        <strain evidence="4">CBS 508.74</strain>
    </source>
</reference>
<dbReference type="PROSITE" id="PS50235">
    <property type="entry name" value="USP_3"/>
    <property type="match status" value="1"/>
</dbReference>
<feature type="compositionally biased region" description="Basic and acidic residues" evidence="1">
    <location>
        <begin position="777"/>
        <end position="793"/>
    </location>
</feature>
<feature type="domain" description="USP" evidence="3">
    <location>
        <begin position="655"/>
        <end position="1039"/>
    </location>
</feature>
<feature type="compositionally biased region" description="Pro residues" evidence="1">
    <location>
        <begin position="607"/>
        <end position="618"/>
    </location>
</feature>
<evidence type="ECO:0000259" key="3">
    <source>
        <dbReference type="PROSITE" id="PS50235"/>
    </source>
</evidence>
<sequence length="1041" mass="115759">MAGSTTVLDHGAVAQSGALGGRRDGSKVPKRPLPHIDDIISVSIDIDEQAPIEKIIQTAEMYLRQAESSKNFGRPDFALQDYLRASIILLRLIQRNMGWPSLQRDNKAQYDRYQRLLRQVDALHSDFDAIKQEIKADNARTGVQPIVRRPASAGTVSGNANGQEVGRLREDLGRLSGLCVAEDGEAPVRPSPSPSRTKPVVHPKPQNLHGNALQPGAATISSTKAQDLVQRFANLRVTTAKTQEDPRASTIQVRSPKPLGTEKPPEAPLSSFSTNGALSEMPRLPAAIYNPPRGTVSSEAAELPSSAPRAMFTRTNSTPSLNSRNPKASINGPTSPGQPNGLTNVPAKRTKLSVPDGDTISVEDLLRFMRAGTKDISILLIDIRGREEFDDGHIMSQATICIEPEILERPHISANQIADSLILSPATEQLLYEKRHEFDLIVFYDQDSERIVRNPQTRQAKAVSGLFNALSHYDFADMLGQRPGPKLLQGGLDAYTSLVGNASLQSSSTLAVKKSSATPMTRSFLNTRQKYITRPIQDAEEAKRWEDTFADASAISPVRTTEDFLRRFPSISEHKESMVSPVSSPTSRPQSPFQYRLSHEENLYTSLPPPPARPPPAVPRRSYSGLAEAEDSSVALAKKASAAKATVEQVRKCRTGLQNPGVFCFANSSLQAMFATPGFSREIWSGEWKKTYKVPRKPGEQLDNPQLLVKSLANLFHWLNQGAFPSLKAKTFMDYIHYIHSKAADGRPKPESEIFGGTCQQDAQEFYSFIMDNIHDETNTRRDRKPPKEEKPYTPKNGSIIQNAMDYWRDYSSASASIVDKYFRGLEVFISRCHNRDCRQEIRLFQPCDIWILNLAGANDPTDLDSLLATHQTLEHFPDLVCETCNKPGRSRKAKFARFPDRLAFCLNRFHNAGGGGFNGSSRTGKIHTKVRFPIRDLDLTRYCAEPDPDMSSSKDPHFSGRIKYDCYAVTVHEGPGINGGHYYAYVQDEQSRDPTDWFRCNDDVVDRVKIGTGSANDMTETMYQDRNASAYMVYYRRQGT</sequence>
<feature type="compositionally biased region" description="Polar residues" evidence="1">
    <location>
        <begin position="313"/>
        <end position="343"/>
    </location>
</feature>
<accession>A0AAN6YQ26</accession>
<dbReference type="GeneID" id="89935915"/>
<dbReference type="GO" id="GO:0004843">
    <property type="term" value="F:cysteine-type deubiquitinase activity"/>
    <property type="evidence" value="ECO:0007669"/>
    <property type="project" value="InterPro"/>
</dbReference>
<dbReference type="InterPro" id="IPR036873">
    <property type="entry name" value="Rhodanese-like_dom_sf"/>
</dbReference>
<feature type="region of interest" description="Disordered" evidence="1">
    <location>
        <begin position="777"/>
        <end position="796"/>
    </location>
</feature>
<feature type="region of interest" description="Disordered" evidence="1">
    <location>
        <begin position="183"/>
        <end position="214"/>
    </location>
</feature>
<dbReference type="RefSeq" id="XP_064668995.1">
    <property type="nucleotide sequence ID" value="XM_064811790.1"/>
</dbReference>
<dbReference type="CDD" id="cd02674">
    <property type="entry name" value="Peptidase_C19R"/>
    <property type="match status" value="1"/>
</dbReference>
<feature type="region of interest" description="Disordered" evidence="1">
    <location>
        <begin position="292"/>
        <end position="350"/>
    </location>
</feature>
<dbReference type="SUPFAM" id="SSF54001">
    <property type="entry name" value="Cysteine proteinases"/>
    <property type="match status" value="1"/>
</dbReference>
<dbReference type="GO" id="GO:0005634">
    <property type="term" value="C:nucleus"/>
    <property type="evidence" value="ECO:0007669"/>
    <property type="project" value="TreeGrafter"/>
</dbReference>
<dbReference type="GO" id="GO:0016579">
    <property type="term" value="P:protein deubiquitination"/>
    <property type="evidence" value="ECO:0007669"/>
    <property type="project" value="InterPro"/>
</dbReference>
<dbReference type="PANTHER" id="PTHR24006">
    <property type="entry name" value="UBIQUITIN CARBOXYL-TERMINAL HYDROLASE"/>
    <property type="match status" value="1"/>
</dbReference>